<sequence>WPALNGAVGMTYEQASARGRQIERPDGHVLTLEEAVQHHFVTGVTTAVTAARNRRKLLQDFQRHFRDGMDQGGKGAVREYILPLDPESRVNLDLAAVLQQAGIEIRQAQEPFSNRRLTTFRGQPVQRKTFDNGTLIIPTNQPRYILLKALFEPHTPMDEAFVKEEIERHKERLPNRIYDVTAWSLPFAYDARVYVAGEPSKVKTGSFDAVRGLSGYSRIAGVTENVYAYLIPYASHHALAALAHLWREKVKV</sequence>
<dbReference type="EMBL" id="BARU01036326">
    <property type="protein sequence ID" value="GAH89239.1"/>
    <property type="molecule type" value="Genomic_DNA"/>
</dbReference>
<comment type="caution">
    <text evidence="1">The sequence shown here is derived from an EMBL/GenBank/DDBJ whole genome shotgun (WGS) entry which is preliminary data.</text>
</comment>
<organism evidence="1">
    <name type="scientific">marine sediment metagenome</name>
    <dbReference type="NCBI Taxonomy" id="412755"/>
    <lineage>
        <taxon>unclassified sequences</taxon>
        <taxon>metagenomes</taxon>
        <taxon>ecological metagenomes</taxon>
    </lineage>
</organism>
<feature type="non-terminal residue" evidence="1">
    <location>
        <position position="252"/>
    </location>
</feature>
<proteinExistence type="predicted"/>
<feature type="non-terminal residue" evidence="1">
    <location>
        <position position="1"/>
    </location>
</feature>
<evidence type="ECO:0000313" key="1">
    <source>
        <dbReference type="EMBL" id="GAH89239.1"/>
    </source>
</evidence>
<gene>
    <name evidence="1" type="ORF">S03H2_56744</name>
</gene>
<reference evidence="1" key="1">
    <citation type="journal article" date="2014" name="Front. Microbiol.">
        <title>High frequency of phylogenetically diverse reductive dehalogenase-homologous genes in deep subseafloor sedimentary metagenomes.</title>
        <authorList>
            <person name="Kawai M."/>
            <person name="Futagami T."/>
            <person name="Toyoda A."/>
            <person name="Takaki Y."/>
            <person name="Nishi S."/>
            <person name="Hori S."/>
            <person name="Arai W."/>
            <person name="Tsubouchi T."/>
            <person name="Morono Y."/>
            <person name="Uchiyama I."/>
            <person name="Ito T."/>
            <person name="Fujiyama A."/>
            <person name="Inagaki F."/>
            <person name="Takami H."/>
        </authorList>
    </citation>
    <scope>NUCLEOTIDE SEQUENCE</scope>
    <source>
        <strain evidence="1">Expedition CK06-06</strain>
    </source>
</reference>
<dbReference type="AlphaFoldDB" id="X1KGF9"/>
<accession>X1KGF9</accession>
<name>X1KGF9_9ZZZZ</name>
<protein>
    <submittedName>
        <fullName evidence="1">Uncharacterized protein</fullName>
    </submittedName>
</protein>